<dbReference type="Pfam" id="PF07715">
    <property type="entry name" value="Plug"/>
    <property type="match status" value="1"/>
</dbReference>
<evidence type="ECO:0000259" key="12">
    <source>
        <dbReference type="Pfam" id="PF07715"/>
    </source>
</evidence>
<keyword evidence="3 8" id="KW-1134">Transmembrane beta strand</keyword>
<dbReference type="GO" id="GO:0009279">
    <property type="term" value="C:cell outer membrane"/>
    <property type="evidence" value="ECO:0007669"/>
    <property type="project" value="UniProtKB-SubCell"/>
</dbReference>
<proteinExistence type="inferred from homology"/>
<evidence type="ECO:0000256" key="2">
    <source>
        <dbReference type="ARBA" id="ARBA00022448"/>
    </source>
</evidence>
<name>A0A840YVN1_9SPHN</name>
<keyword evidence="10" id="KW-0732">Signal</keyword>
<evidence type="ECO:0000256" key="6">
    <source>
        <dbReference type="ARBA" id="ARBA00023136"/>
    </source>
</evidence>
<accession>A0A840YVN1</accession>
<evidence type="ECO:0000256" key="5">
    <source>
        <dbReference type="ARBA" id="ARBA00023077"/>
    </source>
</evidence>
<dbReference type="Gene3D" id="2.40.170.20">
    <property type="entry name" value="TonB-dependent receptor, beta-barrel domain"/>
    <property type="match status" value="1"/>
</dbReference>
<evidence type="ECO:0000256" key="9">
    <source>
        <dbReference type="RuleBase" id="RU003357"/>
    </source>
</evidence>
<dbReference type="AlphaFoldDB" id="A0A840YVN1"/>
<dbReference type="InterPro" id="IPR012910">
    <property type="entry name" value="Plug_dom"/>
</dbReference>
<comment type="caution">
    <text evidence="13">The sequence shown here is derived from an EMBL/GenBank/DDBJ whole genome shotgun (WGS) entry which is preliminary data.</text>
</comment>
<dbReference type="InterPro" id="IPR037066">
    <property type="entry name" value="Plug_dom_sf"/>
</dbReference>
<evidence type="ECO:0000256" key="4">
    <source>
        <dbReference type="ARBA" id="ARBA00022692"/>
    </source>
</evidence>
<keyword evidence="4 8" id="KW-0812">Transmembrane</keyword>
<evidence type="ECO:0000256" key="10">
    <source>
        <dbReference type="SAM" id="SignalP"/>
    </source>
</evidence>
<evidence type="ECO:0000256" key="8">
    <source>
        <dbReference type="PROSITE-ProRule" id="PRU01360"/>
    </source>
</evidence>
<keyword evidence="7 8" id="KW-0998">Cell outer membrane</keyword>
<evidence type="ECO:0000313" key="13">
    <source>
        <dbReference type="EMBL" id="MBB5717617.1"/>
    </source>
</evidence>
<evidence type="ECO:0000256" key="3">
    <source>
        <dbReference type="ARBA" id="ARBA00022452"/>
    </source>
</evidence>
<dbReference type="PANTHER" id="PTHR47234:SF1">
    <property type="entry name" value="TONB-DEPENDENT RECEPTOR"/>
    <property type="match status" value="1"/>
</dbReference>
<keyword evidence="2 8" id="KW-0813">Transport</keyword>
<feature type="chain" id="PRO_5033004930" evidence="10">
    <location>
        <begin position="39"/>
        <end position="1019"/>
    </location>
</feature>
<keyword evidence="14" id="KW-1185">Reference proteome</keyword>
<comment type="similarity">
    <text evidence="8 9">Belongs to the TonB-dependent receptor family.</text>
</comment>
<protein>
    <submittedName>
        <fullName evidence="13">Outer membrane receptor protein involved in Fe transport</fullName>
    </submittedName>
</protein>
<dbReference type="InterPro" id="IPR039426">
    <property type="entry name" value="TonB-dep_rcpt-like"/>
</dbReference>
<evidence type="ECO:0000256" key="1">
    <source>
        <dbReference type="ARBA" id="ARBA00004571"/>
    </source>
</evidence>
<gene>
    <name evidence="13" type="ORF">FHR23_000524</name>
</gene>
<evidence type="ECO:0000313" key="14">
    <source>
        <dbReference type="Proteomes" id="UP000554342"/>
    </source>
</evidence>
<keyword evidence="5 9" id="KW-0798">TonB box</keyword>
<evidence type="ECO:0000256" key="7">
    <source>
        <dbReference type="ARBA" id="ARBA00023237"/>
    </source>
</evidence>
<feature type="domain" description="TonB-dependent receptor-like beta-barrel" evidence="11">
    <location>
        <begin position="429"/>
        <end position="979"/>
    </location>
</feature>
<dbReference type="PANTHER" id="PTHR47234">
    <property type="match status" value="1"/>
</dbReference>
<organism evidence="13 14">
    <name type="scientific">Stakelama sediminis</name>
    <dbReference type="NCBI Taxonomy" id="463200"/>
    <lineage>
        <taxon>Bacteria</taxon>
        <taxon>Pseudomonadati</taxon>
        <taxon>Pseudomonadota</taxon>
        <taxon>Alphaproteobacteria</taxon>
        <taxon>Sphingomonadales</taxon>
        <taxon>Sphingomonadaceae</taxon>
        <taxon>Stakelama</taxon>
    </lineage>
</organism>
<evidence type="ECO:0000259" key="11">
    <source>
        <dbReference type="Pfam" id="PF00593"/>
    </source>
</evidence>
<feature type="domain" description="TonB-dependent receptor plug" evidence="12">
    <location>
        <begin position="90"/>
        <end position="208"/>
    </location>
</feature>
<comment type="subcellular location">
    <subcellularLocation>
        <location evidence="1 8">Cell outer membrane</location>
        <topology evidence="1 8">Multi-pass membrane protein</topology>
    </subcellularLocation>
</comment>
<dbReference type="Proteomes" id="UP000554342">
    <property type="component" value="Unassembled WGS sequence"/>
</dbReference>
<dbReference type="SUPFAM" id="SSF56935">
    <property type="entry name" value="Porins"/>
    <property type="match status" value="1"/>
</dbReference>
<feature type="signal peptide" evidence="10">
    <location>
        <begin position="1"/>
        <end position="38"/>
    </location>
</feature>
<dbReference type="InterPro" id="IPR000531">
    <property type="entry name" value="Beta-barrel_TonB"/>
</dbReference>
<keyword evidence="13" id="KW-0675">Receptor</keyword>
<sequence>MKSNDSLTRTKLRGSTALQALALICMGSAISIASPAAAQTNDQNASDQTAVKTQQAQQKQGKAGDNVVAPETDNGDIVVTGSLIRRDAFSTMEPLTVITADEITQSGFDSAASALQSTAVTQGASQINNYFGGYVTNGGTGANTLGLRGLGPNRTLILLNGHRLAPAGTRGSVGAADLNVLPTALIKRIEILKAGASSIYGSDAIAGVVNIITDTELNGLVLDGQVNVPEVGAGTSYRLSASFGYSGERLKLIGSLEYYKRQSLAREDENFTKCPIGGYLSGEGTAFGSGDYIDPATGKPKCFTLDNGGVTINTVALPTRQAYDRLTGALGNYNRFVPAPSVTGGPTPGLLGVDYYTRDSFDPRQEKEQLVTPAEIYTGYLQAGYQLDILGDAEVYVELLGNQRHSSNLGYRQLTLDYAQGSPLLPAEYRNGALYNPNEISNGNIVAARSFIGYGNLNSKQEVSFARLGGGLRGNFFFSGWKYDYFASKTFSDGTYETETFLTDRIARSLDVVSDGNGGFVCATTTDPNCVAAPPLNAASVGGNLSDAYRNYITKNVVGTTKYREFLTSLNVNGPIFHLPGGDAQLALGLEYRDASINDTPPQDSQDGNLYNLTSAAITRGSDNVWEAFGEVYLPLAANVPFAYRLNLDASGRYTDYKSYGSGWTYKVSGEWQPVRGVGFRASYGTSYRAPALFEQFLGATSGFLSSSTDPCDDYANSQNPIIQKNCAAIGLPADFQQTSGVTVLSAGGRESGLKAETSTNFSGGIVLQPVLPQSVGSFSLSVDYFRIEVSNGVNRAGAANILNLCYGDTNFQPGQGYCRLVNRDNNNALTVNNNYINLSTDIRRGVEANIRYSRDIGPGRFILNGNVIHYLEQSSKLFPDDPLEDANGTITTPDWVGSFNASYRIDQVTFHYGLDWITGDKNATYNYFSLNPDGTIDQDYKQFLKDNYYFEVPDYFLHNASVQISLKKFQITAGVRNLFNAKLPRITAGGYNMVGNTPLYSGYDYVGRTFFVNTTAKF</sequence>
<dbReference type="InterPro" id="IPR036942">
    <property type="entry name" value="Beta-barrel_TonB_sf"/>
</dbReference>
<keyword evidence="6 8" id="KW-0472">Membrane</keyword>
<reference evidence="13 14" key="1">
    <citation type="submission" date="2020-08" db="EMBL/GenBank/DDBJ databases">
        <title>Genomic Encyclopedia of Type Strains, Phase IV (KMG-IV): sequencing the most valuable type-strain genomes for metagenomic binning, comparative biology and taxonomic classification.</title>
        <authorList>
            <person name="Goeker M."/>
        </authorList>
    </citation>
    <scope>NUCLEOTIDE SEQUENCE [LARGE SCALE GENOMIC DNA]</scope>
    <source>
        <strain evidence="13 14">DSM 27203</strain>
    </source>
</reference>
<dbReference type="RefSeq" id="WP_246359665.1">
    <property type="nucleotide sequence ID" value="NZ_BAABIF010000004.1"/>
</dbReference>
<dbReference type="Pfam" id="PF00593">
    <property type="entry name" value="TonB_dep_Rec_b-barrel"/>
    <property type="match status" value="1"/>
</dbReference>
<dbReference type="PROSITE" id="PS52016">
    <property type="entry name" value="TONB_DEPENDENT_REC_3"/>
    <property type="match status" value="1"/>
</dbReference>
<dbReference type="Gene3D" id="2.170.130.10">
    <property type="entry name" value="TonB-dependent receptor, plug domain"/>
    <property type="match status" value="1"/>
</dbReference>
<dbReference type="EMBL" id="JACIJI010000001">
    <property type="protein sequence ID" value="MBB5717617.1"/>
    <property type="molecule type" value="Genomic_DNA"/>
</dbReference>